<dbReference type="Proteomes" id="UP001519331">
    <property type="component" value="Unassembled WGS sequence"/>
</dbReference>
<proteinExistence type="predicted"/>
<gene>
    <name evidence="1" type="ORF">JOF45_001040</name>
</gene>
<dbReference type="EMBL" id="JAGINX010000001">
    <property type="protein sequence ID" value="MBP2318021.1"/>
    <property type="molecule type" value="Genomic_DNA"/>
</dbReference>
<dbReference type="Pfam" id="PF06821">
    <property type="entry name" value="Ser_hydrolase"/>
    <property type="match status" value="1"/>
</dbReference>
<keyword evidence="1" id="KW-0378">Hydrolase</keyword>
<reference evidence="1 2" key="1">
    <citation type="submission" date="2021-03" db="EMBL/GenBank/DDBJ databases">
        <title>Sequencing the genomes of 1000 actinobacteria strains.</title>
        <authorList>
            <person name="Klenk H.-P."/>
        </authorList>
    </citation>
    <scope>NUCLEOTIDE SEQUENCE [LARGE SCALE GENOMIC DNA]</scope>
    <source>
        <strain evidence="1 2">DSM 12544</strain>
    </source>
</reference>
<comment type="caution">
    <text evidence="1">The sequence shown here is derived from an EMBL/GenBank/DDBJ whole genome shotgun (WGS) entry which is preliminary data.</text>
</comment>
<dbReference type="InterPro" id="IPR010662">
    <property type="entry name" value="RBBP9/YdeN"/>
</dbReference>
<organism evidence="1 2">
    <name type="scientific">Nesterenkonia lacusekhoensis</name>
    <dbReference type="NCBI Taxonomy" id="150832"/>
    <lineage>
        <taxon>Bacteria</taxon>
        <taxon>Bacillati</taxon>
        <taxon>Actinomycetota</taxon>
        <taxon>Actinomycetes</taxon>
        <taxon>Micrococcales</taxon>
        <taxon>Micrococcaceae</taxon>
        <taxon>Nesterenkonia</taxon>
    </lineage>
</organism>
<keyword evidence="2" id="KW-1185">Reference proteome</keyword>
<accession>A0ABS4T0N5</accession>
<dbReference type="InterPro" id="IPR029058">
    <property type="entry name" value="AB_hydrolase_fold"/>
</dbReference>
<dbReference type="GO" id="GO:0016787">
    <property type="term" value="F:hydrolase activity"/>
    <property type="evidence" value="ECO:0007669"/>
    <property type="project" value="UniProtKB-KW"/>
</dbReference>
<evidence type="ECO:0000313" key="2">
    <source>
        <dbReference type="Proteomes" id="UP001519331"/>
    </source>
</evidence>
<name>A0ABS4T0N5_9MICC</name>
<dbReference type="SUPFAM" id="SSF53474">
    <property type="entry name" value="alpha/beta-Hydrolases"/>
    <property type="match status" value="1"/>
</dbReference>
<dbReference type="RefSeq" id="WP_245324144.1">
    <property type="nucleotide sequence ID" value="NZ_JAGINX010000001.1"/>
</dbReference>
<dbReference type="Gene3D" id="3.40.50.1820">
    <property type="entry name" value="alpha/beta hydrolase"/>
    <property type="match status" value="1"/>
</dbReference>
<evidence type="ECO:0000313" key="1">
    <source>
        <dbReference type="EMBL" id="MBP2318021.1"/>
    </source>
</evidence>
<protein>
    <submittedName>
        <fullName evidence="1">Alpha/beta hydrolase family esterase</fullName>
    </submittedName>
</protein>
<sequence length="108" mass="11444">MPRSPVSTSGIGIVWTAKSGLPAIRAQRPLPWGPLPAPTHVVVSDDDPHLGLARAQHLTEEWGSTVEVVPGAGRLGTADGYGRWPRIAELIEDAAAGRLWAAPLSPER</sequence>